<sequence length="137" mass="14500">MAIQRGKDLLLKLDDTGAGSFVTVAGLRARRLAFSSDTVDVTTADSPDRWRELLAGAGVRRAHVSGAGVFRDAASDASVRGTFFAGAARDWQVVLPDFGTVQGPFQITALEFAGDHDGEMTFELTLESAGALVFTAH</sequence>
<dbReference type="EMBL" id="SJFN01000002">
    <property type="protein sequence ID" value="TBW40988.1"/>
    <property type="molecule type" value="Genomic_DNA"/>
</dbReference>
<evidence type="ECO:0000313" key="2">
    <source>
        <dbReference type="Proteomes" id="UP000292781"/>
    </source>
</evidence>
<organism evidence="1 2">
    <name type="scientific">Siculibacillus lacustris</name>
    <dbReference type="NCBI Taxonomy" id="1549641"/>
    <lineage>
        <taxon>Bacteria</taxon>
        <taxon>Pseudomonadati</taxon>
        <taxon>Pseudomonadota</taxon>
        <taxon>Alphaproteobacteria</taxon>
        <taxon>Hyphomicrobiales</taxon>
        <taxon>Ancalomicrobiaceae</taxon>
        <taxon>Siculibacillus</taxon>
    </lineage>
</organism>
<reference evidence="1 2" key="1">
    <citation type="submission" date="2019-02" db="EMBL/GenBank/DDBJ databases">
        <title>Siculibacillus lacustris gen. nov., sp. nov., a new rosette-forming bacterium isolated from a freshwater crater lake (Lake St. Ana, Romania).</title>
        <authorList>
            <person name="Felfoldi T."/>
            <person name="Marton Z."/>
            <person name="Szabo A."/>
            <person name="Mentes A."/>
            <person name="Boka K."/>
            <person name="Marialigeti K."/>
            <person name="Mathe I."/>
            <person name="Koncz M."/>
            <person name="Schumann P."/>
            <person name="Toth E."/>
        </authorList>
    </citation>
    <scope>NUCLEOTIDE SEQUENCE [LARGE SCALE GENOMIC DNA]</scope>
    <source>
        <strain evidence="1 2">SA-279</strain>
    </source>
</reference>
<protein>
    <submittedName>
        <fullName evidence="1">Phage major tail protein, TP901-1 family</fullName>
    </submittedName>
</protein>
<dbReference type="InterPro" id="IPR011855">
    <property type="entry name" value="Phgtail_TP901_1"/>
</dbReference>
<proteinExistence type="predicted"/>
<dbReference type="Pfam" id="PF06199">
    <property type="entry name" value="Phage_tail_2"/>
    <property type="match status" value="1"/>
</dbReference>
<dbReference type="RefSeq" id="WP_131305507.1">
    <property type="nucleotide sequence ID" value="NZ_SJFN01000002.1"/>
</dbReference>
<dbReference type="Proteomes" id="UP000292781">
    <property type="component" value="Unassembled WGS sequence"/>
</dbReference>
<evidence type="ECO:0000313" key="1">
    <source>
        <dbReference type="EMBL" id="TBW40988.1"/>
    </source>
</evidence>
<keyword evidence="2" id="KW-1185">Reference proteome</keyword>
<dbReference type="PRINTS" id="PR01996">
    <property type="entry name" value="MTP1FAMILY"/>
</dbReference>
<name>A0A4Q9VX79_9HYPH</name>
<gene>
    <name evidence="1" type="ORF">EYW49_02190</name>
</gene>
<comment type="caution">
    <text evidence="1">The sequence shown here is derived from an EMBL/GenBank/DDBJ whole genome shotgun (WGS) entry which is preliminary data.</text>
</comment>
<dbReference type="OrthoDB" id="7266971at2"/>
<accession>A0A4Q9VX79</accession>
<dbReference type="NCBIfam" id="TIGR02126">
    <property type="entry name" value="phgtail_TP901_1"/>
    <property type="match status" value="1"/>
</dbReference>
<dbReference type="InterPro" id="IPR022344">
    <property type="entry name" value="GTA_major-tail"/>
</dbReference>
<dbReference type="Gene3D" id="4.10.410.40">
    <property type="match status" value="1"/>
</dbReference>
<dbReference type="AlphaFoldDB" id="A0A4Q9VX79"/>